<evidence type="ECO:0000313" key="2">
    <source>
        <dbReference type="Proteomes" id="UP001189429"/>
    </source>
</evidence>
<sequence length="142" mass="15052">MVEGLCQVVVAVEAVAACEVARGIGKARKAYADWDAMVVTTPSSFAANAVADPITIMANKSTKWGKIWSDAEDTPASIIQALSAIRCKAAEEDIPPLQCEQLQAAIRVTGNKKARGVDGLGAGDLGRLPTQALEELRDLFQR</sequence>
<comment type="caution">
    <text evidence="1">The sequence shown here is derived from an EMBL/GenBank/DDBJ whole genome shotgun (WGS) entry which is preliminary data.</text>
</comment>
<proteinExistence type="predicted"/>
<accession>A0ABN9X983</accession>
<evidence type="ECO:0000313" key="1">
    <source>
        <dbReference type="EMBL" id="CAK0896045.1"/>
    </source>
</evidence>
<keyword evidence="2" id="KW-1185">Reference proteome</keyword>
<reference evidence="1" key="1">
    <citation type="submission" date="2023-10" db="EMBL/GenBank/DDBJ databases">
        <authorList>
            <person name="Chen Y."/>
            <person name="Shah S."/>
            <person name="Dougan E. K."/>
            <person name="Thang M."/>
            <person name="Chan C."/>
        </authorList>
    </citation>
    <scope>NUCLEOTIDE SEQUENCE [LARGE SCALE GENOMIC DNA]</scope>
</reference>
<evidence type="ECO:0008006" key="3">
    <source>
        <dbReference type="Google" id="ProtNLM"/>
    </source>
</evidence>
<name>A0ABN9X983_9DINO</name>
<dbReference type="Proteomes" id="UP001189429">
    <property type="component" value="Unassembled WGS sequence"/>
</dbReference>
<feature type="non-terminal residue" evidence="1">
    <location>
        <position position="142"/>
    </location>
</feature>
<gene>
    <name evidence="1" type="ORF">PCOR1329_LOCUS74627</name>
</gene>
<protein>
    <recommendedName>
        <fullName evidence="3">RNA-directed DNA polymerase</fullName>
    </recommendedName>
</protein>
<dbReference type="EMBL" id="CAUYUJ010020132">
    <property type="protein sequence ID" value="CAK0896045.1"/>
    <property type="molecule type" value="Genomic_DNA"/>
</dbReference>
<organism evidence="1 2">
    <name type="scientific">Prorocentrum cordatum</name>
    <dbReference type="NCBI Taxonomy" id="2364126"/>
    <lineage>
        <taxon>Eukaryota</taxon>
        <taxon>Sar</taxon>
        <taxon>Alveolata</taxon>
        <taxon>Dinophyceae</taxon>
        <taxon>Prorocentrales</taxon>
        <taxon>Prorocentraceae</taxon>
        <taxon>Prorocentrum</taxon>
    </lineage>
</organism>